<reference evidence="10" key="2">
    <citation type="submission" date="2021-12" db="EMBL/GenBank/DDBJ databases">
        <title>Resequencing data analysis of finger millet.</title>
        <authorList>
            <person name="Hatakeyama M."/>
            <person name="Aluri S."/>
            <person name="Balachadran M.T."/>
            <person name="Sivarajan S.R."/>
            <person name="Poveda L."/>
            <person name="Shimizu-Inatsugi R."/>
            <person name="Schlapbach R."/>
            <person name="Sreeman S.M."/>
            <person name="Shimizu K.K."/>
        </authorList>
    </citation>
    <scope>NUCLEOTIDE SEQUENCE</scope>
</reference>
<protein>
    <recommendedName>
        <fullName evidence="7">Secretory carrier-associated membrane protein</fullName>
        <shortName evidence="7">Secretory carrier membrane protein</shortName>
    </recommendedName>
</protein>
<dbReference type="GO" id="GO:0055038">
    <property type="term" value="C:recycling endosome membrane"/>
    <property type="evidence" value="ECO:0007669"/>
    <property type="project" value="TreeGrafter"/>
</dbReference>
<evidence type="ECO:0000256" key="9">
    <source>
        <dbReference type="SAM" id="MobiDB-lite"/>
    </source>
</evidence>
<organism evidence="10 11">
    <name type="scientific">Eleusine coracana subsp. coracana</name>
    <dbReference type="NCBI Taxonomy" id="191504"/>
    <lineage>
        <taxon>Eukaryota</taxon>
        <taxon>Viridiplantae</taxon>
        <taxon>Streptophyta</taxon>
        <taxon>Embryophyta</taxon>
        <taxon>Tracheophyta</taxon>
        <taxon>Spermatophyta</taxon>
        <taxon>Magnoliopsida</taxon>
        <taxon>Liliopsida</taxon>
        <taxon>Poales</taxon>
        <taxon>Poaceae</taxon>
        <taxon>PACMAD clade</taxon>
        <taxon>Chloridoideae</taxon>
        <taxon>Cynodonteae</taxon>
        <taxon>Eleusininae</taxon>
        <taxon>Eleusine</taxon>
    </lineage>
</organism>
<reference evidence="10" key="1">
    <citation type="journal article" date="2018" name="DNA Res.">
        <title>Multiple hybrid de novo genome assembly of finger millet, an orphan allotetraploid crop.</title>
        <authorList>
            <person name="Hatakeyama M."/>
            <person name="Aluri S."/>
            <person name="Balachadran M.T."/>
            <person name="Sivarajan S.R."/>
            <person name="Patrignani A."/>
            <person name="Gruter S."/>
            <person name="Poveda L."/>
            <person name="Shimizu-Inatsugi R."/>
            <person name="Baeten J."/>
            <person name="Francoijs K.J."/>
            <person name="Nataraja K.N."/>
            <person name="Reddy Y.A.N."/>
            <person name="Phadnis S."/>
            <person name="Ravikumar R.L."/>
            <person name="Schlapbach R."/>
            <person name="Sreeman S.M."/>
            <person name="Shimizu K.K."/>
        </authorList>
    </citation>
    <scope>NUCLEOTIDE SEQUENCE</scope>
</reference>
<dbReference type="GO" id="GO:0032588">
    <property type="term" value="C:trans-Golgi network membrane"/>
    <property type="evidence" value="ECO:0007669"/>
    <property type="project" value="TreeGrafter"/>
</dbReference>
<evidence type="ECO:0000256" key="8">
    <source>
        <dbReference type="SAM" id="Coils"/>
    </source>
</evidence>
<feature type="compositionally biased region" description="Polar residues" evidence="9">
    <location>
        <begin position="23"/>
        <end position="35"/>
    </location>
</feature>
<feature type="region of interest" description="Disordered" evidence="9">
    <location>
        <begin position="1"/>
        <end position="44"/>
    </location>
</feature>
<dbReference type="GO" id="GO:0015031">
    <property type="term" value="P:protein transport"/>
    <property type="evidence" value="ECO:0007669"/>
    <property type="project" value="InterPro"/>
</dbReference>
<feature type="transmembrane region" description="Helical" evidence="7">
    <location>
        <begin position="81"/>
        <end position="101"/>
    </location>
</feature>
<evidence type="ECO:0000256" key="5">
    <source>
        <dbReference type="ARBA" id="ARBA00023136"/>
    </source>
</evidence>
<keyword evidence="5 7" id="KW-0472">Membrane</keyword>
<comment type="similarity">
    <text evidence="2 7">Belongs to the SCAMP family.</text>
</comment>
<sequence length="213" mass="24143">MAGRSKYDNPFDEDGADEVNPFADQTKSGASNARSGYSGGAFYTTDMKTRERELLAKEAELNRREKEIKRREDAAARGPKIWFLAIIYFVLGCPGAYYLWYRPLYRAMRNESALRFGWFFLFYLVHIAFCVYAAVSPSILFVGKSLTGIFPAISIIGNSVIVGILYFVGFALFCLESLISMWVIQRVYLYFRGSGKEAEMKREVARSAARAAF</sequence>
<dbReference type="InterPro" id="IPR007273">
    <property type="entry name" value="SCAMP"/>
</dbReference>
<gene>
    <name evidence="10" type="primary">ga12562</name>
    <name evidence="10" type="ORF">PR202_ga12562</name>
</gene>
<evidence type="ECO:0000256" key="1">
    <source>
        <dbReference type="ARBA" id="ARBA00004003"/>
    </source>
</evidence>
<keyword evidence="4 7" id="KW-1133">Transmembrane helix</keyword>
<comment type="caution">
    <text evidence="10">The sequence shown here is derived from an EMBL/GenBank/DDBJ whole genome shotgun (WGS) entry which is preliminary data.</text>
</comment>
<proteinExistence type="inferred from homology"/>
<feature type="transmembrane region" description="Helical" evidence="7">
    <location>
        <begin position="113"/>
        <end position="135"/>
    </location>
</feature>
<dbReference type="Proteomes" id="UP001054889">
    <property type="component" value="Unassembled WGS sequence"/>
</dbReference>
<keyword evidence="11" id="KW-1185">Reference proteome</keyword>
<evidence type="ECO:0000256" key="3">
    <source>
        <dbReference type="ARBA" id="ARBA00022692"/>
    </source>
</evidence>
<dbReference type="AlphaFoldDB" id="A0AAV5CCG4"/>
<dbReference type="EMBL" id="BQKI01000006">
    <property type="protein sequence ID" value="GJM95784.1"/>
    <property type="molecule type" value="Genomic_DNA"/>
</dbReference>
<dbReference type="PANTHER" id="PTHR10687">
    <property type="entry name" value="SECRETORY CARRIER-ASSOCIATED MEMBRANE PROTEIN SCAMP"/>
    <property type="match status" value="1"/>
</dbReference>
<feature type="transmembrane region" description="Helical" evidence="7">
    <location>
        <begin position="155"/>
        <end position="184"/>
    </location>
</feature>
<dbReference type="GO" id="GO:0030658">
    <property type="term" value="C:transport vesicle membrane"/>
    <property type="evidence" value="ECO:0007669"/>
    <property type="project" value="UniProtKB-SubCell"/>
</dbReference>
<comment type="function">
    <text evidence="1 7">Probably involved in membrane trafficking.</text>
</comment>
<dbReference type="Pfam" id="PF04144">
    <property type="entry name" value="SCAMP"/>
    <property type="match status" value="1"/>
</dbReference>
<keyword evidence="8" id="KW-0175">Coiled coil</keyword>
<evidence type="ECO:0000256" key="2">
    <source>
        <dbReference type="ARBA" id="ARBA00010482"/>
    </source>
</evidence>
<accession>A0AAV5CCG4</accession>
<dbReference type="PANTHER" id="PTHR10687:SF91">
    <property type="entry name" value="SECRETORY CARRIER-ASSOCIATED MEMBRANE PROTEIN 4"/>
    <property type="match status" value="1"/>
</dbReference>
<evidence type="ECO:0000313" key="11">
    <source>
        <dbReference type="Proteomes" id="UP001054889"/>
    </source>
</evidence>
<dbReference type="GO" id="GO:0005886">
    <property type="term" value="C:plasma membrane"/>
    <property type="evidence" value="ECO:0007669"/>
    <property type="project" value="UniProtKB-SubCell"/>
</dbReference>
<keyword evidence="7" id="KW-0813">Transport</keyword>
<evidence type="ECO:0000256" key="4">
    <source>
        <dbReference type="ARBA" id="ARBA00022989"/>
    </source>
</evidence>
<keyword evidence="6 7" id="KW-0968">Cytoplasmic vesicle</keyword>
<evidence type="ECO:0000256" key="6">
    <source>
        <dbReference type="ARBA" id="ARBA00023329"/>
    </source>
</evidence>
<name>A0AAV5CCG4_ELECO</name>
<evidence type="ECO:0000256" key="7">
    <source>
        <dbReference type="RuleBase" id="RU363122"/>
    </source>
</evidence>
<feature type="coiled-coil region" evidence="8">
    <location>
        <begin position="47"/>
        <end position="74"/>
    </location>
</feature>
<keyword evidence="7" id="KW-1003">Cell membrane</keyword>
<keyword evidence="3 7" id="KW-0812">Transmembrane</keyword>
<comment type="caution">
    <text evidence="7">Lacks conserved residue(s) required for the propagation of feature annotation.</text>
</comment>
<evidence type="ECO:0000313" key="10">
    <source>
        <dbReference type="EMBL" id="GJM95784.1"/>
    </source>
</evidence>
<comment type="subcellular location">
    <subcellularLocation>
        <location evidence="7">Cell membrane</location>
        <topology evidence="7">Multi-pass membrane protein</topology>
    </subcellularLocation>
    <subcellularLocation>
        <location evidence="7">Cytoplasmic vesicle</location>
        <location evidence="7">Secretory vesicle membrane</location>
        <topology evidence="7">Multi-pass membrane protein</topology>
    </subcellularLocation>
</comment>